<keyword evidence="9" id="KW-1185">Reference proteome</keyword>
<dbReference type="InterPro" id="IPR013057">
    <property type="entry name" value="AA_transpt_TM"/>
</dbReference>
<reference evidence="8 9" key="1">
    <citation type="journal article" date="2023" name="Insect Mol. Biol.">
        <title>Genome sequencing provides insights into the evolution of gene families encoding plant cell wall-degrading enzymes in longhorned beetles.</title>
        <authorList>
            <person name="Shin N.R."/>
            <person name="Okamura Y."/>
            <person name="Kirsch R."/>
            <person name="Pauchet Y."/>
        </authorList>
    </citation>
    <scope>NUCLEOTIDE SEQUENCE [LARGE SCALE GENOMIC DNA]</scope>
    <source>
        <strain evidence="8">EAD_L_NR</strain>
    </source>
</reference>
<keyword evidence="4 6" id="KW-1133">Transmembrane helix</keyword>
<dbReference type="EMBL" id="JANEYG010000013">
    <property type="protein sequence ID" value="KAJ8920708.1"/>
    <property type="molecule type" value="Genomic_DNA"/>
</dbReference>
<comment type="subcellular location">
    <subcellularLocation>
        <location evidence="1">Membrane</location>
    </subcellularLocation>
</comment>
<comment type="caution">
    <text evidence="8">The sequence shown here is derived from an EMBL/GenBank/DDBJ whole genome shotgun (WGS) entry which is preliminary data.</text>
</comment>
<feature type="transmembrane region" description="Helical" evidence="6">
    <location>
        <begin position="115"/>
        <end position="135"/>
    </location>
</feature>
<keyword evidence="5 6" id="KW-0472">Membrane</keyword>
<evidence type="ECO:0000256" key="4">
    <source>
        <dbReference type="ARBA" id="ARBA00022989"/>
    </source>
</evidence>
<evidence type="ECO:0000259" key="7">
    <source>
        <dbReference type="Pfam" id="PF01490"/>
    </source>
</evidence>
<sequence>MLMSENTLLLTSGESSRNIGGLSLAFTVICILDVFGVFPIITLSKAVIDCGININKRFYGILIILAVCSAQIYTAILLGKCWIIAEKIYPTLYRRNRYPYSALAEITYGRCLSNCVIFLLDLTIFGGGIPNLIVASRNLQLLNLRINDNNTDISYCYWIIILGLILCPVLWLGSPKDMKCVCTLSVLIVVAVFLLTSGSLLFTNKIDSNLKEANDGHVPLWKSILTAYGIIAFQFDIHPTILTIQIDMHNKFKLPIAIIGAFIVSLCMFGIVAALTCFKYGKGAHPSILETMPPTIILDVVAGLTALQLCLTSAVSNNALYQHMEDCLGISREFNSKRCILRTILTLLSIIIAESVPKFDLVMSIIGGTLTGPLVFVLPPLFYLKMLSINAKYEKQLKMQTFNNDDNHLKIQTTIRDCRFNYGICNGWKYTFRAYFEKGLCGLIIIVGAAATILTTYLNISNFILSYSDFTNTKPCIYNISATLLYL</sequence>
<dbReference type="Proteomes" id="UP001159042">
    <property type="component" value="Unassembled WGS sequence"/>
</dbReference>
<evidence type="ECO:0000256" key="1">
    <source>
        <dbReference type="ARBA" id="ARBA00004370"/>
    </source>
</evidence>
<evidence type="ECO:0000256" key="6">
    <source>
        <dbReference type="SAM" id="Phobius"/>
    </source>
</evidence>
<proteinExistence type="predicted"/>
<keyword evidence="3 6" id="KW-0812">Transmembrane</keyword>
<feature type="transmembrane region" description="Helical" evidence="6">
    <location>
        <begin position="362"/>
        <end position="384"/>
    </location>
</feature>
<feature type="transmembrane region" description="Helical" evidence="6">
    <location>
        <begin position="339"/>
        <end position="356"/>
    </location>
</feature>
<dbReference type="GO" id="GO:0016020">
    <property type="term" value="C:membrane"/>
    <property type="evidence" value="ECO:0007669"/>
    <property type="project" value="UniProtKB-SubCell"/>
</dbReference>
<feature type="transmembrane region" description="Helical" evidence="6">
    <location>
        <begin position="296"/>
        <end position="319"/>
    </location>
</feature>
<organism evidence="8 9">
    <name type="scientific">Exocentrus adspersus</name>
    <dbReference type="NCBI Taxonomy" id="1586481"/>
    <lineage>
        <taxon>Eukaryota</taxon>
        <taxon>Metazoa</taxon>
        <taxon>Ecdysozoa</taxon>
        <taxon>Arthropoda</taxon>
        <taxon>Hexapoda</taxon>
        <taxon>Insecta</taxon>
        <taxon>Pterygota</taxon>
        <taxon>Neoptera</taxon>
        <taxon>Endopterygota</taxon>
        <taxon>Coleoptera</taxon>
        <taxon>Polyphaga</taxon>
        <taxon>Cucujiformia</taxon>
        <taxon>Chrysomeloidea</taxon>
        <taxon>Cerambycidae</taxon>
        <taxon>Lamiinae</taxon>
        <taxon>Acanthocinini</taxon>
        <taxon>Exocentrus</taxon>
    </lineage>
</organism>
<feature type="domain" description="Amino acid transporter transmembrane" evidence="7">
    <location>
        <begin position="58"/>
        <end position="397"/>
    </location>
</feature>
<name>A0AAV8W224_9CUCU</name>
<feature type="transmembrane region" description="Helical" evidence="6">
    <location>
        <begin position="155"/>
        <end position="173"/>
    </location>
</feature>
<evidence type="ECO:0000256" key="3">
    <source>
        <dbReference type="ARBA" id="ARBA00022692"/>
    </source>
</evidence>
<protein>
    <recommendedName>
        <fullName evidence="7">Amino acid transporter transmembrane domain-containing protein</fullName>
    </recommendedName>
</protein>
<feature type="transmembrane region" description="Helical" evidence="6">
    <location>
        <begin position="256"/>
        <end position="276"/>
    </location>
</feature>
<accession>A0AAV8W224</accession>
<evidence type="ECO:0000256" key="2">
    <source>
        <dbReference type="ARBA" id="ARBA00022448"/>
    </source>
</evidence>
<evidence type="ECO:0000256" key="5">
    <source>
        <dbReference type="ARBA" id="ARBA00023136"/>
    </source>
</evidence>
<dbReference type="Pfam" id="PF01490">
    <property type="entry name" value="Aa_trans"/>
    <property type="match status" value="1"/>
</dbReference>
<gene>
    <name evidence="8" type="ORF">NQ315_004847</name>
</gene>
<dbReference type="AlphaFoldDB" id="A0AAV8W224"/>
<dbReference type="PANTHER" id="PTHR48017">
    <property type="entry name" value="OS05G0424000 PROTEIN-RELATED"/>
    <property type="match status" value="1"/>
</dbReference>
<evidence type="ECO:0000313" key="9">
    <source>
        <dbReference type="Proteomes" id="UP001159042"/>
    </source>
</evidence>
<evidence type="ECO:0000313" key="8">
    <source>
        <dbReference type="EMBL" id="KAJ8920708.1"/>
    </source>
</evidence>
<feature type="transmembrane region" description="Helical" evidence="6">
    <location>
        <begin position="180"/>
        <end position="203"/>
    </location>
</feature>
<feature type="transmembrane region" description="Helical" evidence="6">
    <location>
        <begin position="439"/>
        <end position="460"/>
    </location>
</feature>
<feature type="transmembrane region" description="Helical" evidence="6">
    <location>
        <begin position="21"/>
        <end position="41"/>
    </location>
</feature>
<keyword evidence="2" id="KW-0813">Transport</keyword>
<feature type="transmembrane region" description="Helical" evidence="6">
    <location>
        <begin position="61"/>
        <end position="85"/>
    </location>
</feature>
<feature type="transmembrane region" description="Helical" evidence="6">
    <location>
        <begin position="223"/>
        <end position="244"/>
    </location>
</feature>